<accession>A0A1I1DYI6</accession>
<sequence length="61" mass="7150">MKKKAHSKDIEISEINAEIEQQKEEQLIEFLARIIVKITINECNHENSYQIPSVQQTRSKP</sequence>
<proteinExistence type="predicted"/>
<reference evidence="1 2" key="1">
    <citation type="submission" date="2016-10" db="EMBL/GenBank/DDBJ databases">
        <authorList>
            <person name="Varghese N."/>
            <person name="Submissions S."/>
        </authorList>
    </citation>
    <scope>NUCLEOTIDE SEQUENCE [LARGE SCALE GENOMIC DNA]</scope>
    <source>
        <strain evidence="1 2">DSM 26351</strain>
    </source>
</reference>
<dbReference type="EMBL" id="FOKU01000002">
    <property type="protein sequence ID" value="SFB79462.1"/>
    <property type="molecule type" value="Genomic_DNA"/>
</dbReference>
<evidence type="ECO:0000313" key="2">
    <source>
        <dbReference type="Proteomes" id="UP000198940"/>
    </source>
</evidence>
<name>A0A1I1DYI6_9FLAO</name>
<evidence type="ECO:0000313" key="1">
    <source>
        <dbReference type="EMBL" id="SFB79462.1"/>
    </source>
</evidence>
<dbReference type="RefSeq" id="WP_072877620.1">
    <property type="nucleotide sequence ID" value="NZ_FOKU01000002.1"/>
</dbReference>
<organism evidence="1 2">
    <name type="scientific">Flagellimonas taeanensis</name>
    <dbReference type="NCBI Taxonomy" id="1005926"/>
    <lineage>
        <taxon>Bacteria</taxon>
        <taxon>Pseudomonadati</taxon>
        <taxon>Bacteroidota</taxon>
        <taxon>Flavobacteriia</taxon>
        <taxon>Flavobacteriales</taxon>
        <taxon>Flavobacteriaceae</taxon>
        <taxon>Flagellimonas</taxon>
    </lineage>
</organism>
<comment type="caution">
    <text evidence="1">The sequence shown here is derived from an EMBL/GenBank/DDBJ whole genome shotgun (WGS) entry which is preliminary data.</text>
</comment>
<protein>
    <submittedName>
        <fullName evidence="1">Uncharacterized protein</fullName>
    </submittedName>
</protein>
<dbReference type="Proteomes" id="UP000198940">
    <property type="component" value="Unassembled WGS sequence"/>
</dbReference>
<gene>
    <name evidence="1" type="ORF">SAMN04487891_102372</name>
</gene>
<keyword evidence="2" id="KW-1185">Reference proteome</keyword>